<sequence>MRDLLLPTLGRRFFDTRYRVEPHFRSLKWFTILRAPVYVTQRRACGRGLLGRGRLIQGCSSDVTAFFPFVAGHENGVIEEGEQVKRRERGGGAFGWGSRTRSCRTAFAVDFEWWYGTLILRRGHFRVKETRMAAGSNWARWTNFTTRFLRRRNLLLGVMDAEPLDGWTYRI</sequence>
<keyword evidence="2" id="KW-1185">Reference proteome</keyword>
<accession>A0A4Y7TSE0</accession>
<name>A0A4Y7TSE0_COPMI</name>
<evidence type="ECO:0000313" key="1">
    <source>
        <dbReference type="EMBL" id="TEB37076.1"/>
    </source>
</evidence>
<organism evidence="1 2">
    <name type="scientific">Coprinellus micaceus</name>
    <name type="common">Glistening ink-cap mushroom</name>
    <name type="synonym">Coprinus micaceus</name>
    <dbReference type="NCBI Taxonomy" id="71717"/>
    <lineage>
        <taxon>Eukaryota</taxon>
        <taxon>Fungi</taxon>
        <taxon>Dikarya</taxon>
        <taxon>Basidiomycota</taxon>
        <taxon>Agaricomycotina</taxon>
        <taxon>Agaricomycetes</taxon>
        <taxon>Agaricomycetidae</taxon>
        <taxon>Agaricales</taxon>
        <taxon>Agaricineae</taxon>
        <taxon>Psathyrellaceae</taxon>
        <taxon>Coprinellus</taxon>
    </lineage>
</organism>
<comment type="caution">
    <text evidence="1">The sequence shown here is derived from an EMBL/GenBank/DDBJ whole genome shotgun (WGS) entry which is preliminary data.</text>
</comment>
<evidence type="ECO:0000313" key="2">
    <source>
        <dbReference type="Proteomes" id="UP000298030"/>
    </source>
</evidence>
<dbReference type="Proteomes" id="UP000298030">
    <property type="component" value="Unassembled WGS sequence"/>
</dbReference>
<reference evidence="1 2" key="1">
    <citation type="journal article" date="2019" name="Nat. Ecol. Evol.">
        <title>Megaphylogeny resolves global patterns of mushroom evolution.</title>
        <authorList>
            <person name="Varga T."/>
            <person name="Krizsan K."/>
            <person name="Foldi C."/>
            <person name="Dima B."/>
            <person name="Sanchez-Garcia M."/>
            <person name="Sanchez-Ramirez S."/>
            <person name="Szollosi G.J."/>
            <person name="Szarkandi J.G."/>
            <person name="Papp V."/>
            <person name="Albert L."/>
            <person name="Andreopoulos W."/>
            <person name="Angelini C."/>
            <person name="Antonin V."/>
            <person name="Barry K.W."/>
            <person name="Bougher N.L."/>
            <person name="Buchanan P."/>
            <person name="Buyck B."/>
            <person name="Bense V."/>
            <person name="Catcheside P."/>
            <person name="Chovatia M."/>
            <person name="Cooper J."/>
            <person name="Damon W."/>
            <person name="Desjardin D."/>
            <person name="Finy P."/>
            <person name="Geml J."/>
            <person name="Haridas S."/>
            <person name="Hughes K."/>
            <person name="Justo A."/>
            <person name="Karasinski D."/>
            <person name="Kautmanova I."/>
            <person name="Kiss B."/>
            <person name="Kocsube S."/>
            <person name="Kotiranta H."/>
            <person name="LaButti K.M."/>
            <person name="Lechner B.E."/>
            <person name="Liimatainen K."/>
            <person name="Lipzen A."/>
            <person name="Lukacs Z."/>
            <person name="Mihaltcheva S."/>
            <person name="Morgado L.N."/>
            <person name="Niskanen T."/>
            <person name="Noordeloos M.E."/>
            <person name="Ohm R.A."/>
            <person name="Ortiz-Santana B."/>
            <person name="Ovrebo C."/>
            <person name="Racz N."/>
            <person name="Riley R."/>
            <person name="Savchenko A."/>
            <person name="Shiryaev A."/>
            <person name="Soop K."/>
            <person name="Spirin V."/>
            <person name="Szebenyi C."/>
            <person name="Tomsovsky M."/>
            <person name="Tulloss R.E."/>
            <person name="Uehling J."/>
            <person name="Grigoriev I.V."/>
            <person name="Vagvolgyi C."/>
            <person name="Papp T."/>
            <person name="Martin F.M."/>
            <person name="Miettinen O."/>
            <person name="Hibbett D.S."/>
            <person name="Nagy L.G."/>
        </authorList>
    </citation>
    <scope>NUCLEOTIDE SEQUENCE [LARGE SCALE GENOMIC DNA]</scope>
    <source>
        <strain evidence="1 2">FP101781</strain>
    </source>
</reference>
<gene>
    <name evidence="1" type="ORF">FA13DRAFT_886935</name>
</gene>
<proteinExistence type="predicted"/>
<protein>
    <submittedName>
        <fullName evidence="1">Uncharacterized protein</fullName>
    </submittedName>
</protein>
<dbReference type="EMBL" id="QPFP01000004">
    <property type="protein sequence ID" value="TEB37076.1"/>
    <property type="molecule type" value="Genomic_DNA"/>
</dbReference>
<dbReference type="AlphaFoldDB" id="A0A4Y7TSE0"/>